<feature type="domain" description="TTI1 N-terminal TPR" evidence="1">
    <location>
        <begin position="6"/>
        <end position="355"/>
    </location>
</feature>
<proteinExistence type="predicted"/>
<dbReference type="InterPro" id="IPR016024">
    <property type="entry name" value="ARM-type_fold"/>
</dbReference>
<dbReference type="PANTHER" id="PTHR18460:SF3">
    <property type="entry name" value="TELO2-INTERACTING PROTEIN 1 HOMOLOG"/>
    <property type="match status" value="1"/>
</dbReference>
<accession>A0ABM4BE13</accession>
<evidence type="ECO:0000259" key="1">
    <source>
        <dbReference type="Pfam" id="PF24173"/>
    </source>
</evidence>
<dbReference type="InterPro" id="IPR011989">
    <property type="entry name" value="ARM-like"/>
</dbReference>
<dbReference type="RefSeq" id="XP_065647164.1">
    <property type="nucleotide sequence ID" value="XM_065791092.1"/>
</dbReference>
<dbReference type="GeneID" id="100198969"/>
<dbReference type="SUPFAM" id="SSF48371">
    <property type="entry name" value="ARM repeat"/>
    <property type="match status" value="1"/>
</dbReference>
<dbReference type="Proteomes" id="UP001652625">
    <property type="component" value="Chromosome 02"/>
</dbReference>
<evidence type="ECO:0000313" key="3">
    <source>
        <dbReference type="Proteomes" id="UP001652625"/>
    </source>
</evidence>
<dbReference type="InterPro" id="IPR057566">
    <property type="entry name" value="TPR_TTI1_N"/>
</dbReference>
<dbReference type="PANTHER" id="PTHR18460">
    <property type="entry name" value="TEL2 INTERACTING PROTEIN 1 TTI1 FAMILY MEMBER"/>
    <property type="match status" value="1"/>
</dbReference>
<feature type="domain" description="TTI1 C-terminal TPR" evidence="2">
    <location>
        <begin position="740"/>
        <end position="1012"/>
    </location>
</feature>
<dbReference type="InterPro" id="IPR052587">
    <property type="entry name" value="TELO2-interacting_protein_1"/>
</dbReference>
<dbReference type="Pfam" id="PF24181">
    <property type="entry name" value="TPR_TTI1_C"/>
    <property type="match status" value="1"/>
</dbReference>
<organism evidence="3 4">
    <name type="scientific">Hydra vulgaris</name>
    <name type="common">Hydra</name>
    <name type="synonym">Hydra attenuata</name>
    <dbReference type="NCBI Taxonomy" id="6087"/>
    <lineage>
        <taxon>Eukaryota</taxon>
        <taxon>Metazoa</taxon>
        <taxon>Cnidaria</taxon>
        <taxon>Hydrozoa</taxon>
        <taxon>Hydroidolina</taxon>
        <taxon>Anthoathecata</taxon>
        <taxon>Aplanulata</taxon>
        <taxon>Hydridae</taxon>
        <taxon>Hydra</taxon>
    </lineage>
</organism>
<dbReference type="InterPro" id="IPR057567">
    <property type="entry name" value="TPR_TTI1_C"/>
</dbReference>
<dbReference type="Pfam" id="PF24176">
    <property type="entry name" value="TPR_TTI1_2nd"/>
    <property type="match status" value="1"/>
</dbReference>
<reference evidence="4" key="2">
    <citation type="submission" date="2025-08" db="UniProtKB">
        <authorList>
            <consortium name="RefSeq"/>
        </authorList>
    </citation>
    <scope>IDENTIFICATION</scope>
</reference>
<evidence type="ECO:0000313" key="4">
    <source>
        <dbReference type="RefSeq" id="XP_065647164.1"/>
    </source>
</evidence>
<dbReference type="InterPro" id="IPR049362">
    <property type="entry name" value="TTI1_rpt"/>
</dbReference>
<dbReference type="Pfam" id="PF21547">
    <property type="entry name" value="TTI1"/>
    <property type="match status" value="1"/>
</dbReference>
<gene>
    <name evidence="4" type="primary">LOC100198969</name>
</gene>
<name>A0ABM4BE13_HYDVU</name>
<dbReference type="Pfam" id="PF24173">
    <property type="entry name" value="TPR_TTI1_N"/>
    <property type="match status" value="1"/>
</dbReference>
<protein>
    <submittedName>
        <fullName evidence="4">TELO2-interacting protein 1 homolog isoform X6</fullName>
    </submittedName>
</protein>
<keyword evidence="3" id="KW-1185">Reference proteome</keyword>
<sequence length="1049" mass="121105">MADGLFYALKPICVIVAKEPNVKNLTSARETFCSLNQNAISEPALLEYVMFPFNLSLNKKLKEEEEILCFQCLTEIYCKCKQSIITEDILLWNLNTYSLFFLKSSKDIDKVHCLDYTTSEEQRLGITVMLRMLLSKVSLSLFNVFYQKERLPLIGHVVSVLLNLVEGEKNLTLQLVALECLQLLAGFNDQLTDFAETFGDTFASFFPGVATLFNRVLVSPFHQNHRLVEACLKTFSLMIKTVLHDNVCSNDSEIKMTVLLCKTANELQSIEQLDEIDNNKKTLKIERNKKWLHKSANNIKVIFQNIFPVLMCHSHVSVRCALTSFLNILLLSCMDNLKESIPDFIVVLAKLSCDDYETVRTQSNLTLKMAQQHFQQKDRKDLQDILDEKWYSEILSLPRVISTASNDDLKCAKLQLIKGYLQFYGDGLKYLLCSYAYLDKFLCALIQILELDYTSINVVQERTAQMYMSIDASSCDPPTHFQMKTFKHYNNTVILRHIEDVIRLIAIHGDMYLLIDHLIEKYLNSMLYRIQAVLVINTIISSRENYEHNCDLNSLIELLISLYIQEDWWNLPINNLLCQNIKKENIKEDKNLKNQVSIPFETLHQNIQLISVLLEGISTFVKVMKTDFNLINVLYPILEKVGSTNTTISRIAVQTLHDIVKHCGYSNISNLILKNSDYLINSITLRFRRFAKNSAAASVLCVILKYSNSDIMSLVADAADDVFRILDFYQEEAAYEMLNVLMHLSQAVDKWFNGVIDEKEKETKKTKDDNKFNIMNNSISVEDFFTAYSEEYLHAHGFINECEIDSSNDCVNGESSFDDTVDVQKEVPIHYRAVITSMEKCVYFIAARDLQIKLKALDVTLFGVLALRKRENDLLPLLHNLWPAIIKRLKDLDMVVVLKALDVVCTMVEHSGDFMRKRMTDEFLPFVLRFLDQHVYTFTQDQSKYIQVNKVLTKLVRFIGAIIPTLNPTKKIFCNLCSSLFPYLDYRLHLAVREETVSTLQKFYLYKPDIIWLLFEITHKTHDISHKSFKPITQSQNNLYAENISKIFS</sequence>
<evidence type="ECO:0000259" key="2">
    <source>
        <dbReference type="Pfam" id="PF24181"/>
    </source>
</evidence>
<reference evidence="3" key="1">
    <citation type="submission" date="2025-05" db="UniProtKB">
        <authorList>
            <consortium name="RefSeq"/>
        </authorList>
    </citation>
    <scope>NUCLEOTIDE SEQUENCE [LARGE SCALE GENOMIC DNA]</scope>
</reference>
<dbReference type="Gene3D" id="1.25.10.10">
    <property type="entry name" value="Leucine-rich Repeat Variant"/>
    <property type="match status" value="1"/>
</dbReference>